<proteinExistence type="predicted"/>
<organism evidence="1">
    <name type="scientific">uncultured Caudovirales phage</name>
    <dbReference type="NCBI Taxonomy" id="2100421"/>
    <lineage>
        <taxon>Viruses</taxon>
        <taxon>Duplodnaviria</taxon>
        <taxon>Heunggongvirae</taxon>
        <taxon>Uroviricota</taxon>
        <taxon>Caudoviricetes</taxon>
        <taxon>Peduoviridae</taxon>
        <taxon>Maltschvirus</taxon>
        <taxon>Maltschvirus maltsch</taxon>
    </lineage>
</organism>
<name>A0A6J7XMD8_9CAUD</name>
<gene>
    <name evidence="1" type="ORF">UFOVP164_17</name>
</gene>
<accession>A0A6J7XMD8</accession>
<sequence>MSYYYAKQMFLTRLEAGPQSYRKVRDSIKYHFSEVDVKKIRDELEAEGLIELSHCETKYFGKESRAIHFYKLSEPKLAIAQKKPYDPLDITLPSSIFTKQEKANMMSTLKMLEMRNNEKLQKLVQINAYGKA</sequence>
<dbReference type="EMBL" id="LR798458">
    <property type="protein sequence ID" value="CAB5238303.1"/>
    <property type="molecule type" value="Genomic_DNA"/>
</dbReference>
<evidence type="ECO:0000313" key="1">
    <source>
        <dbReference type="EMBL" id="CAB5238303.1"/>
    </source>
</evidence>
<protein>
    <submittedName>
        <fullName evidence="1">Uncharacterized protein</fullName>
    </submittedName>
</protein>
<reference evidence="1" key="1">
    <citation type="submission" date="2020-05" db="EMBL/GenBank/DDBJ databases">
        <authorList>
            <person name="Chiriac C."/>
            <person name="Salcher M."/>
            <person name="Ghai R."/>
            <person name="Kavagutti S V."/>
        </authorList>
    </citation>
    <scope>NUCLEOTIDE SEQUENCE</scope>
</reference>